<protein>
    <submittedName>
        <fullName evidence="11">MHS family proline/betaine transporter-like MFS transporter</fullName>
    </submittedName>
</protein>
<proteinExistence type="predicted"/>
<evidence type="ECO:0000313" key="11">
    <source>
        <dbReference type="EMBL" id="MBP2383199.1"/>
    </source>
</evidence>
<reference evidence="11 12" key="1">
    <citation type="submission" date="2021-03" db="EMBL/GenBank/DDBJ databases">
        <title>Sequencing the genomes of 1000 actinobacteria strains.</title>
        <authorList>
            <person name="Klenk H.-P."/>
        </authorList>
    </citation>
    <scope>NUCLEOTIDE SEQUENCE [LARGE SCALE GENOMIC DNA]</scope>
    <source>
        <strain evidence="11 12">DSM 14566</strain>
    </source>
</reference>
<dbReference type="Pfam" id="PF00083">
    <property type="entry name" value="Sugar_tr"/>
    <property type="match status" value="1"/>
</dbReference>
<dbReference type="InterPro" id="IPR036259">
    <property type="entry name" value="MFS_trans_sf"/>
</dbReference>
<feature type="transmembrane region" description="Helical" evidence="9">
    <location>
        <begin position="184"/>
        <end position="207"/>
    </location>
</feature>
<dbReference type="PANTHER" id="PTHR43528">
    <property type="entry name" value="ALPHA-KETOGLUTARATE PERMEASE"/>
    <property type="match status" value="1"/>
</dbReference>
<feature type="transmembrane region" description="Helical" evidence="9">
    <location>
        <begin position="316"/>
        <end position="336"/>
    </location>
</feature>
<gene>
    <name evidence="11" type="ORF">JOF43_003188</name>
</gene>
<accession>A0ABS4X654</accession>
<feature type="transmembrane region" description="Helical" evidence="9">
    <location>
        <begin position="443"/>
        <end position="460"/>
    </location>
</feature>
<feature type="transmembrane region" description="Helical" evidence="9">
    <location>
        <begin position="115"/>
        <end position="133"/>
    </location>
</feature>
<keyword evidence="5" id="KW-0769">Symport</keyword>
<evidence type="ECO:0000259" key="10">
    <source>
        <dbReference type="PROSITE" id="PS50850"/>
    </source>
</evidence>
<keyword evidence="6 9" id="KW-1133">Transmembrane helix</keyword>
<feature type="transmembrane region" description="Helical" evidence="9">
    <location>
        <begin position="219"/>
        <end position="238"/>
    </location>
</feature>
<evidence type="ECO:0000256" key="2">
    <source>
        <dbReference type="ARBA" id="ARBA00022448"/>
    </source>
</evidence>
<evidence type="ECO:0000256" key="6">
    <source>
        <dbReference type="ARBA" id="ARBA00022989"/>
    </source>
</evidence>
<feature type="compositionally biased region" description="Basic and acidic residues" evidence="8">
    <location>
        <begin position="552"/>
        <end position="562"/>
    </location>
</feature>
<feature type="domain" description="Major facilitator superfamily (MFS) profile" evidence="10">
    <location>
        <begin position="43"/>
        <end position="465"/>
    </location>
</feature>
<dbReference type="InterPro" id="IPR051084">
    <property type="entry name" value="H+-coupled_symporters"/>
</dbReference>
<keyword evidence="12" id="KW-1185">Reference proteome</keyword>
<feature type="transmembrane region" description="Helical" evidence="9">
    <location>
        <begin position="43"/>
        <end position="63"/>
    </location>
</feature>
<dbReference type="InterPro" id="IPR005829">
    <property type="entry name" value="Sugar_transporter_CS"/>
</dbReference>
<dbReference type="Gene3D" id="1.20.1250.20">
    <property type="entry name" value="MFS general substrate transporter like domains"/>
    <property type="match status" value="2"/>
</dbReference>
<dbReference type="PROSITE" id="PS00216">
    <property type="entry name" value="SUGAR_TRANSPORT_1"/>
    <property type="match status" value="1"/>
</dbReference>
<evidence type="ECO:0000256" key="4">
    <source>
        <dbReference type="ARBA" id="ARBA00022692"/>
    </source>
</evidence>
<feature type="region of interest" description="Disordered" evidence="8">
    <location>
        <begin position="525"/>
        <end position="562"/>
    </location>
</feature>
<feature type="transmembrane region" description="Helical" evidence="9">
    <location>
        <begin position="370"/>
        <end position="392"/>
    </location>
</feature>
<feature type="compositionally biased region" description="Basic and acidic residues" evidence="8">
    <location>
        <begin position="530"/>
        <end position="545"/>
    </location>
</feature>
<dbReference type="InterPro" id="IPR020846">
    <property type="entry name" value="MFS_dom"/>
</dbReference>
<feature type="transmembrane region" description="Helical" evidence="9">
    <location>
        <begin position="404"/>
        <end position="423"/>
    </location>
</feature>
<evidence type="ECO:0000256" key="8">
    <source>
        <dbReference type="SAM" id="MobiDB-lite"/>
    </source>
</evidence>
<dbReference type="SUPFAM" id="SSF103473">
    <property type="entry name" value="MFS general substrate transporter"/>
    <property type="match status" value="1"/>
</dbReference>
<evidence type="ECO:0000313" key="12">
    <source>
        <dbReference type="Proteomes" id="UP001519290"/>
    </source>
</evidence>
<feature type="transmembrane region" description="Helical" evidence="9">
    <location>
        <begin position="281"/>
        <end position="304"/>
    </location>
</feature>
<comment type="subcellular location">
    <subcellularLocation>
        <location evidence="1">Cell membrane</location>
        <topology evidence="1">Multi-pass membrane protein</topology>
    </subcellularLocation>
</comment>
<dbReference type="RefSeq" id="WP_209903834.1">
    <property type="nucleotide sequence ID" value="NZ_BAAAJW010000005.1"/>
</dbReference>
<sequence>MGERRRRQDRDSSPPPRSRLVSRTRKLGVEDVLVVKRSRIRTAVGGTVVGNFMEWFDFGVYGYMALTLASLFFETGSDSLDRLLSLLGFAVSFLVRPLGGLVLGPLGDRIGRQKVLFITMAAMAVATALIGVLPTASQIGVWAAFLLYLLKLIQGFSTGGEYAGASTYVAEFSSDKRRGYFSSWLDVGSYLGFATGAGTVALTHLVVGLGWGETAFSDWGWRVPFLVAVPLGAIAIYFRARIPETPAFETAESAQGEEEPDRDDPMASSGLRSLLRHHWRAVLVAISIVAAGNTVGYALTSYMPTFLGAQLGMNEMMAAVATIPAMVAVALSLPLIGRLSDRIGRKRVLYLAIVSTLVLTIPAFEMMLTGHFWVIQLASFLIAVPAALYLAMFASTLPAMFPTAVRFAAMGLAFNVAVSAFGGTTPLVSQALIDATGNELMPAFWIMLFSVICAVALLGLKETARTPLLGSFPTVEDEQEAAALVAGQEENPHLDLDAMPLQEEYLRIAVDAAGDPVDGVEPVRVTELSDADRALLDSPRTPRTDEDTEQGPGERRSTRAPE</sequence>
<dbReference type="PROSITE" id="PS00217">
    <property type="entry name" value="SUGAR_TRANSPORT_2"/>
    <property type="match status" value="1"/>
</dbReference>
<feature type="transmembrane region" description="Helical" evidence="9">
    <location>
        <begin position="139"/>
        <end position="163"/>
    </location>
</feature>
<evidence type="ECO:0000256" key="9">
    <source>
        <dbReference type="SAM" id="Phobius"/>
    </source>
</evidence>
<feature type="region of interest" description="Disordered" evidence="8">
    <location>
        <begin position="249"/>
        <end position="268"/>
    </location>
</feature>
<name>A0ABS4X654_9MICO</name>
<feature type="region of interest" description="Disordered" evidence="8">
    <location>
        <begin position="1"/>
        <end position="20"/>
    </location>
</feature>
<keyword evidence="4 9" id="KW-0812">Transmembrane</keyword>
<dbReference type="InterPro" id="IPR005828">
    <property type="entry name" value="MFS_sugar_transport-like"/>
</dbReference>
<organism evidence="11 12">
    <name type="scientific">Brachybacterium sacelli</name>
    <dbReference type="NCBI Taxonomy" id="173364"/>
    <lineage>
        <taxon>Bacteria</taxon>
        <taxon>Bacillati</taxon>
        <taxon>Actinomycetota</taxon>
        <taxon>Actinomycetes</taxon>
        <taxon>Micrococcales</taxon>
        <taxon>Dermabacteraceae</taxon>
        <taxon>Brachybacterium</taxon>
    </lineage>
</organism>
<evidence type="ECO:0000256" key="5">
    <source>
        <dbReference type="ARBA" id="ARBA00022847"/>
    </source>
</evidence>
<dbReference type="EMBL" id="JAGIOD010000002">
    <property type="protein sequence ID" value="MBP2383199.1"/>
    <property type="molecule type" value="Genomic_DNA"/>
</dbReference>
<keyword evidence="7 9" id="KW-0472">Membrane</keyword>
<comment type="caution">
    <text evidence="11">The sequence shown here is derived from an EMBL/GenBank/DDBJ whole genome shotgun (WGS) entry which is preliminary data.</text>
</comment>
<evidence type="ECO:0000256" key="3">
    <source>
        <dbReference type="ARBA" id="ARBA00022475"/>
    </source>
</evidence>
<dbReference type="Proteomes" id="UP001519290">
    <property type="component" value="Unassembled WGS sequence"/>
</dbReference>
<dbReference type="PANTHER" id="PTHR43528:SF1">
    <property type="entry name" value="ALPHA-KETOGLUTARATE PERMEASE"/>
    <property type="match status" value="1"/>
</dbReference>
<keyword evidence="2" id="KW-0813">Transport</keyword>
<keyword evidence="3" id="KW-1003">Cell membrane</keyword>
<feature type="transmembrane region" description="Helical" evidence="9">
    <location>
        <begin position="83"/>
        <end position="103"/>
    </location>
</feature>
<dbReference type="PROSITE" id="PS50850">
    <property type="entry name" value="MFS"/>
    <property type="match status" value="1"/>
</dbReference>
<feature type="compositionally biased region" description="Basic and acidic residues" evidence="8">
    <location>
        <begin position="1"/>
        <end position="12"/>
    </location>
</feature>
<feature type="transmembrane region" description="Helical" evidence="9">
    <location>
        <begin position="348"/>
        <end position="364"/>
    </location>
</feature>
<evidence type="ECO:0000256" key="7">
    <source>
        <dbReference type="ARBA" id="ARBA00023136"/>
    </source>
</evidence>
<evidence type="ECO:0000256" key="1">
    <source>
        <dbReference type="ARBA" id="ARBA00004651"/>
    </source>
</evidence>